<feature type="domain" description="DUF4185" evidence="1">
    <location>
        <begin position="112"/>
        <end position="425"/>
    </location>
</feature>
<evidence type="ECO:0000259" key="1">
    <source>
        <dbReference type="Pfam" id="PF13810"/>
    </source>
</evidence>
<reference evidence="2" key="1">
    <citation type="journal article" date="2021" name="PeerJ">
        <title>Extensive microbial diversity within the chicken gut microbiome revealed by metagenomics and culture.</title>
        <authorList>
            <person name="Gilroy R."/>
            <person name="Ravi A."/>
            <person name="Getino M."/>
            <person name="Pursley I."/>
            <person name="Horton D.L."/>
            <person name="Alikhan N.F."/>
            <person name="Baker D."/>
            <person name="Gharbi K."/>
            <person name="Hall N."/>
            <person name="Watson M."/>
            <person name="Adriaenssens E.M."/>
            <person name="Foster-Nyarko E."/>
            <person name="Jarju S."/>
            <person name="Secka A."/>
            <person name="Antonio M."/>
            <person name="Oren A."/>
            <person name="Chaudhuri R.R."/>
            <person name="La Ragione R."/>
            <person name="Hildebrand F."/>
            <person name="Pallen M.J."/>
        </authorList>
    </citation>
    <scope>NUCLEOTIDE SEQUENCE</scope>
    <source>
        <strain evidence="2">4376</strain>
    </source>
</reference>
<organism evidence="2 3">
    <name type="scientific">Candidatus Corynebacterium gallistercoris</name>
    <dbReference type="NCBI Taxonomy" id="2838530"/>
    <lineage>
        <taxon>Bacteria</taxon>
        <taxon>Bacillati</taxon>
        <taxon>Actinomycetota</taxon>
        <taxon>Actinomycetes</taxon>
        <taxon>Mycobacteriales</taxon>
        <taxon>Corynebacteriaceae</taxon>
        <taxon>Corynebacterium</taxon>
    </lineage>
</organism>
<evidence type="ECO:0000313" key="3">
    <source>
        <dbReference type="Proteomes" id="UP000824189"/>
    </source>
</evidence>
<dbReference type="Proteomes" id="UP000824189">
    <property type="component" value="Unassembled WGS sequence"/>
</dbReference>
<dbReference type="EMBL" id="DXFZ01000042">
    <property type="protein sequence ID" value="HIW95547.1"/>
    <property type="molecule type" value="Genomic_DNA"/>
</dbReference>
<reference evidence="2" key="2">
    <citation type="submission" date="2021-04" db="EMBL/GenBank/DDBJ databases">
        <authorList>
            <person name="Gilroy R."/>
        </authorList>
    </citation>
    <scope>NUCLEOTIDE SEQUENCE</scope>
    <source>
        <strain evidence="2">4376</strain>
    </source>
</reference>
<protein>
    <submittedName>
        <fullName evidence="2">DUF4185 domain-containing protein</fullName>
    </submittedName>
</protein>
<dbReference type="Pfam" id="PF13810">
    <property type="entry name" value="DUF4185"/>
    <property type="match status" value="1"/>
</dbReference>
<dbReference type="InterPro" id="IPR025442">
    <property type="entry name" value="DUF4185"/>
</dbReference>
<dbReference type="AlphaFoldDB" id="A0A9D1UPQ9"/>
<name>A0A9D1UPQ9_9CORY</name>
<accession>A0A9D1UPQ9</accession>
<evidence type="ECO:0000313" key="2">
    <source>
        <dbReference type="EMBL" id="HIW95547.1"/>
    </source>
</evidence>
<gene>
    <name evidence="2" type="ORF">H9867_03555</name>
</gene>
<comment type="caution">
    <text evidence="2">The sequence shown here is derived from an EMBL/GenBank/DDBJ whole genome shotgun (WGS) entry which is preliminary data.</text>
</comment>
<sequence length="433" mass="46348">MELSVIVTIPSTFKRIGAITLSSALVISGTSLAYPETAKAKPCWNYRPTLPEILAANGSSESSSPSALGSLGDILPNASGSTASFIEGRPVGLPNVTGTTEAIHMVTGPDSPDQLNENGLASTDLGIMWDAGDGRTLAAFGDSFSCTGQGDGWHSNALFYTDDVNPSNGIHINGTVNGERSGEFLPTSLKIPGVEHTIIPTAGVEVGGVQYMDFMSVKEWGRPGQWTTNYAQTARSTDGGATWEVMDSTIRTNRHASRDSRLPTIPTYQAGNENFQMLAFAKPPAGAENSYVYIFGTPNGRSGSAHLARVPVTDFPNFDAAEYWTGSSWASGIANARPVFGPHVSELSVQYNDHLGAWLALYETPGGIVVRKADTPQGPWTDATTLVSKTKVPDLYGGYMYPHQVDNNLYWVATTWQSYNAALYRTDLDAVFN</sequence>
<proteinExistence type="predicted"/>